<dbReference type="InterPro" id="IPR027443">
    <property type="entry name" value="IPNS-like_sf"/>
</dbReference>
<dbReference type="Proteomes" id="UP001187471">
    <property type="component" value="Unassembled WGS sequence"/>
</dbReference>
<evidence type="ECO:0000256" key="3">
    <source>
        <dbReference type="SAM" id="MobiDB-lite"/>
    </source>
</evidence>
<accession>A0AA88UID1</accession>
<evidence type="ECO:0000313" key="6">
    <source>
        <dbReference type="Proteomes" id="UP001187471"/>
    </source>
</evidence>
<dbReference type="Gene3D" id="2.60.120.330">
    <property type="entry name" value="B-lactam Antibiotic, Isopenicillin N Synthase, Chain"/>
    <property type="match status" value="1"/>
</dbReference>
<comment type="caution">
    <text evidence="5">The sequence shown here is derived from an EMBL/GenBank/DDBJ whole genome shotgun (WGS) entry which is preliminary data.</text>
</comment>
<dbReference type="SUPFAM" id="SSF51197">
    <property type="entry name" value="Clavaminate synthase-like"/>
    <property type="match status" value="1"/>
</dbReference>
<dbReference type="Pfam" id="PF14226">
    <property type="entry name" value="DIOX_N"/>
    <property type="match status" value="1"/>
</dbReference>
<keyword evidence="2" id="KW-0408">Iron</keyword>
<gene>
    <name evidence="5" type="ORF">RJ640_030689</name>
</gene>
<keyword evidence="1" id="KW-0479">Metal-binding</keyword>
<evidence type="ECO:0000256" key="1">
    <source>
        <dbReference type="ARBA" id="ARBA00022723"/>
    </source>
</evidence>
<feature type="region of interest" description="Disordered" evidence="3">
    <location>
        <begin position="21"/>
        <end position="46"/>
    </location>
</feature>
<feature type="domain" description="Non-haem dioxygenase N-terminal" evidence="4">
    <location>
        <begin position="55"/>
        <end position="120"/>
    </location>
</feature>
<proteinExistence type="predicted"/>
<reference evidence="5" key="1">
    <citation type="submission" date="2022-12" db="EMBL/GenBank/DDBJ databases">
        <title>Draft genome assemblies for two species of Escallonia (Escalloniales).</title>
        <authorList>
            <person name="Chanderbali A."/>
            <person name="Dervinis C."/>
            <person name="Anghel I."/>
            <person name="Soltis D."/>
            <person name="Soltis P."/>
            <person name="Zapata F."/>
        </authorList>
    </citation>
    <scope>NUCLEOTIDE SEQUENCE</scope>
    <source>
        <strain evidence="5">UCBG92.1500</strain>
        <tissue evidence="5">Leaf</tissue>
    </source>
</reference>
<evidence type="ECO:0000259" key="4">
    <source>
        <dbReference type="Pfam" id="PF14226"/>
    </source>
</evidence>
<protein>
    <recommendedName>
        <fullName evidence="4">Non-haem dioxygenase N-terminal domain-containing protein</fullName>
    </recommendedName>
</protein>
<dbReference type="AlphaFoldDB" id="A0AA88UID1"/>
<dbReference type="InterPro" id="IPR026992">
    <property type="entry name" value="DIOX_N"/>
</dbReference>
<organism evidence="5 6">
    <name type="scientific">Escallonia rubra</name>
    <dbReference type="NCBI Taxonomy" id="112253"/>
    <lineage>
        <taxon>Eukaryota</taxon>
        <taxon>Viridiplantae</taxon>
        <taxon>Streptophyta</taxon>
        <taxon>Embryophyta</taxon>
        <taxon>Tracheophyta</taxon>
        <taxon>Spermatophyta</taxon>
        <taxon>Magnoliopsida</taxon>
        <taxon>eudicotyledons</taxon>
        <taxon>Gunneridae</taxon>
        <taxon>Pentapetalae</taxon>
        <taxon>asterids</taxon>
        <taxon>campanulids</taxon>
        <taxon>Escalloniales</taxon>
        <taxon>Escalloniaceae</taxon>
        <taxon>Escallonia</taxon>
    </lineage>
</organism>
<evidence type="ECO:0000256" key="2">
    <source>
        <dbReference type="ARBA" id="ARBA00023004"/>
    </source>
</evidence>
<name>A0AA88UID1_9ASTE</name>
<dbReference type="GO" id="GO:0046872">
    <property type="term" value="F:metal ion binding"/>
    <property type="evidence" value="ECO:0007669"/>
    <property type="project" value="UniProtKB-KW"/>
</dbReference>
<evidence type="ECO:0000313" key="5">
    <source>
        <dbReference type="EMBL" id="KAK2986144.1"/>
    </source>
</evidence>
<keyword evidence="6" id="KW-1185">Reference proteome</keyword>
<sequence>MSLKTTIDVASRPIRFQSIAQSGAAPQVPPEYIQPTETRPNNPTACPANNNPIQSIDLSSAMRDANFLRTEIGAACRESGAFHVTNHGVPPKLLDEIRSMGRRMFFEACPMDDKLRYSCDTSGAATEVGTAVGW</sequence>
<dbReference type="EMBL" id="JAVXUO010001088">
    <property type="protein sequence ID" value="KAK2986144.1"/>
    <property type="molecule type" value="Genomic_DNA"/>
</dbReference>